<sequence length="111" mass="12290">MLIGPREGRSKKWDMQMYVPSARYSLVKGERIVRSVQSTLLCGIQKGVAGLCTRHGCSPTGIAYGTYIFMRHIKLGPQTRSLNVTTCSWRPRSFSSACVKVALNKSIPEIA</sequence>
<protein>
    <submittedName>
        <fullName evidence="1">Uncharacterized protein</fullName>
    </submittedName>
</protein>
<dbReference type="Proteomes" id="UP000822688">
    <property type="component" value="Chromosome 1"/>
</dbReference>
<accession>A0A8T0JB88</accession>
<comment type="caution">
    <text evidence="1">The sequence shown here is derived from an EMBL/GenBank/DDBJ whole genome shotgun (WGS) entry which is preliminary data.</text>
</comment>
<proteinExistence type="predicted"/>
<dbReference type="EMBL" id="CM026421">
    <property type="protein sequence ID" value="KAG0592098.1"/>
    <property type="molecule type" value="Genomic_DNA"/>
</dbReference>
<dbReference type="AlphaFoldDB" id="A0A8T0JB88"/>
<reference evidence="1" key="1">
    <citation type="submission" date="2020-06" db="EMBL/GenBank/DDBJ databases">
        <title>WGS assembly of Ceratodon purpureus strain R40.</title>
        <authorList>
            <person name="Carey S.B."/>
            <person name="Jenkins J."/>
            <person name="Shu S."/>
            <person name="Lovell J.T."/>
            <person name="Sreedasyam A."/>
            <person name="Maumus F."/>
            <person name="Tiley G.P."/>
            <person name="Fernandez-Pozo N."/>
            <person name="Barry K."/>
            <person name="Chen C."/>
            <person name="Wang M."/>
            <person name="Lipzen A."/>
            <person name="Daum C."/>
            <person name="Saski C.A."/>
            <person name="Payton A.C."/>
            <person name="Mcbreen J.C."/>
            <person name="Conrad R.E."/>
            <person name="Kollar L.M."/>
            <person name="Olsson S."/>
            <person name="Huttunen S."/>
            <person name="Landis J.B."/>
            <person name="Wickett N.J."/>
            <person name="Johnson M.G."/>
            <person name="Rensing S.A."/>
            <person name="Grimwood J."/>
            <person name="Schmutz J."/>
            <person name="Mcdaniel S.F."/>
        </authorList>
    </citation>
    <scope>NUCLEOTIDE SEQUENCE</scope>
    <source>
        <strain evidence="1">R40</strain>
    </source>
</reference>
<gene>
    <name evidence="1" type="ORF">KC19_1G224800</name>
</gene>
<organism evidence="1 2">
    <name type="scientific">Ceratodon purpureus</name>
    <name type="common">Fire moss</name>
    <name type="synonym">Dicranum purpureum</name>
    <dbReference type="NCBI Taxonomy" id="3225"/>
    <lineage>
        <taxon>Eukaryota</taxon>
        <taxon>Viridiplantae</taxon>
        <taxon>Streptophyta</taxon>
        <taxon>Embryophyta</taxon>
        <taxon>Bryophyta</taxon>
        <taxon>Bryophytina</taxon>
        <taxon>Bryopsida</taxon>
        <taxon>Dicranidae</taxon>
        <taxon>Pseudoditrichales</taxon>
        <taxon>Ditrichaceae</taxon>
        <taxon>Ceratodon</taxon>
    </lineage>
</organism>
<keyword evidence="2" id="KW-1185">Reference proteome</keyword>
<name>A0A8T0JB88_CERPU</name>
<evidence type="ECO:0000313" key="1">
    <source>
        <dbReference type="EMBL" id="KAG0592098.1"/>
    </source>
</evidence>
<evidence type="ECO:0000313" key="2">
    <source>
        <dbReference type="Proteomes" id="UP000822688"/>
    </source>
</evidence>